<dbReference type="EMBL" id="CM039427">
    <property type="protein sequence ID" value="KAI4354761.1"/>
    <property type="molecule type" value="Genomic_DNA"/>
</dbReference>
<gene>
    <name evidence="1" type="ORF">L6164_003603</name>
</gene>
<reference evidence="1 2" key="1">
    <citation type="journal article" date="2022" name="DNA Res.">
        <title>Chromosomal-level genome assembly of the orchid tree Bauhinia variegata (Leguminosae; Cercidoideae) supports the allotetraploid origin hypothesis of Bauhinia.</title>
        <authorList>
            <person name="Zhong Y."/>
            <person name="Chen Y."/>
            <person name="Zheng D."/>
            <person name="Pang J."/>
            <person name="Liu Y."/>
            <person name="Luo S."/>
            <person name="Meng S."/>
            <person name="Qian L."/>
            <person name="Wei D."/>
            <person name="Dai S."/>
            <person name="Zhou R."/>
        </authorList>
    </citation>
    <scope>NUCLEOTIDE SEQUENCE [LARGE SCALE GENOMIC DNA]</scope>
    <source>
        <strain evidence="1">BV-YZ2020</strain>
    </source>
</reference>
<proteinExistence type="predicted"/>
<evidence type="ECO:0000313" key="1">
    <source>
        <dbReference type="EMBL" id="KAI4354761.1"/>
    </source>
</evidence>
<accession>A0ACB9Q1T4</accession>
<evidence type="ECO:0000313" key="2">
    <source>
        <dbReference type="Proteomes" id="UP000828941"/>
    </source>
</evidence>
<keyword evidence="2" id="KW-1185">Reference proteome</keyword>
<sequence>MLLMHLLDPVSTSISAAPAASTSSTTAIQTSSSLVVASNSGTTSATATPKLLSEITGKTVEEIITEWNAELQERTSKFRKQANAMAEWDRRILQNRDVLLRLEVDKALQSMEEEAKRIYKDERGLLLDDDAASTRDAM</sequence>
<protein>
    <submittedName>
        <fullName evidence="1">Uncharacterized protein</fullName>
    </submittedName>
</protein>
<dbReference type="Proteomes" id="UP000828941">
    <property type="component" value="Chromosome 2"/>
</dbReference>
<name>A0ACB9Q1T4_BAUVA</name>
<organism evidence="1 2">
    <name type="scientific">Bauhinia variegata</name>
    <name type="common">Purple orchid tree</name>
    <name type="synonym">Phanera variegata</name>
    <dbReference type="NCBI Taxonomy" id="167791"/>
    <lineage>
        <taxon>Eukaryota</taxon>
        <taxon>Viridiplantae</taxon>
        <taxon>Streptophyta</taxon>
        <taxon>Embryophyta</taxon>
        <taxon>Tracheophyta</taxon>
        <taxon>Spermatophyta</taxon>
        <taxon>Magnoliopsida</taxon>
        <taxon>eudicotyledons</taxon>
        <taxon>Gunneridae</taxon>
        <taxon>Pentapetalae</taxon>
        <taxon>rosids</taxon>
        <taxon>fabids</taxon>
        <taxon>Fabales</taxon>
        <taxon>Fabaceae</taxon>
        <taxon>Cercidoideae</taxon>
        <taxon>Cercideae</taxon>
        <taxon>Bauhiniinae</taxon>
        <taxon>Bauhinia</taxon>
    </lineage>
</organism>
<comment type="caution">
    <text evidence="1">The sequence shown here is derived from an EMBL/GenBank/DDBJ whole genome shotgun (WGS) entry which is preliminary data.</text>
</comment>